<dbReference type="InterPro" id="IPR043128">
    <property type="entry name" value="Rev_trsase/Diguanyl_cyclase"/>
</dbReference>
<sequence>MVNFPFLKNKKNKQDDEQYLTSSEETTEYLEIKEKLKITEQQKHAYEKRIQYLIHHDHVTDLPNRTLFDRKIEELIMESSLKDANFTVMYLDVDRFRQINESLGHVIGEKLIMQFSQRMKKLLNKDSLLARVGGDEFGIILWNYSDAKYPEFTANWILDDLNEYFVVEDIEFRITTSIGISSFPADGQTKDELVKAAEVALFRAKKNGKNTYQIYSATMDINSYKNFYLDRDLRKSIENNELVVYLQPRVDTFTGKLISAEALVRWEHPVWGLVSPSEFIPIAEDSGFINEIGDWVLEEVCHFIQSCEKKKITTIPISINISAQRFLRNDWKDKLIHILRKTNTDPNLLEFEITERTLIQYEQDVEAALKYIKGLGIKIALDDFGTGYSSLSYIKDFSIDTIKIDRSFISQIAKSCDVEVIIKTLLYMTKELKMNVVAEGVETEVQLDFLKQHGCKEIQGYIYSKPVTIEEFQALQSESILKLHDPSQHKRVGVPIKRKYFRIDLHYPLKAKMTLTSIKGKEVKLGKTDVLIENIGPGGLKFLSNIHLPIRSDIFFQFDTKILNEPITLSGYIVWKEEVQDIYQYGLQLEIEEQDRDHLIKVLNNLTVQLRKTTKLPNCNFILVDKIDYIKKLQKE</sequence>
<keyword evidence="4" id="KW-1185">Reference proteome</keyword>
<dbReference type="SUPFAM" id="SSF55073">
    <property type="entry name" value="Nucleotide cyclase"/>
    <property type="match status" value="1"/>
</dbReference>
<dbReference type="Pfam" id="PF07238">
    <property type="entry name" value="PilZ"/>
    <property type="match status" value="1"/>
</dbReference>
<dbReference type="InterPro" id="IPR035919">
    <property type="entry name" value="EAL_sf"/>
</dbReference>
<protein>
    <submittedName>
        <fullName evidence="3">EAL domain-containing protein</fullName>
    </submittedName>
</protein>
<dbReference type="SMART" id="SM00267">
    <property type="entry name" value="GGDEF"/>
    <property type="match status" value="1"/>
</dbReference>
<dbReference type="PANTHER" id="PTHR44757:SF2">
    <property type="entry name" value="BIOFILM ARCHITECTURE MAINTENANCE PROTEIN MBAA"/>
    <property type="match status" value="1"/>
</dbReference>
<feature type="domain" description="EAL" evidence="1">
    <location>
        <begin position="226"/>
        <end position="480"/>
    </location>
</feature>
<dbReference type="SUPFAM" id="SSF141868">
    <property type="entry name" value="EAL domain-like"/>
    <property type="match status" value="1"/>
</dbReference>
<comment type="caution">
    <text evidence="3">The sequence shown here is derived from an EMBL/GenBank/DDBJ whole genome shotgun (WGS) entry which is preliminary data.</text>
</comment>
<organism evidence="3 4">
    <name type="scientific">Lederbergia graminis</name>
    <dbReference type="NCBI Taxonomy" id="735518"/>
    <lineage>
        <taxon>Bacteria</taxon>
        <taxon>Bacillati</taxon>
        <taxon>Bacillota</taxon>
        <taxon>Bacilli</taxon>
        <taxon>Bacillales</taxon>
        <taxon>Bacillaceae</taxon>
        <taxon>Lederbergia</taxon>
    </lineage>
</organism>
<dbReference type="Pfam" id="PF00563">
    <property type="entry name" value="EAL"/>
    <property type="match status" value="1"/>
</dbReference>
<dbReference type="InterPro" id="IPR029787">
    <property type="entry name" value="Nucleotide_cyclase"/>
</dbReference>
<dbReference type="PROSITE" id="PS50883">
    <property type="entry name" value="EAL"/>
    <property type="match status" value="1"/>
</dbReference>
<dbReference type="SMART" id="SM00052">
    <property type="entry name" value="EAL"/>
    <property type="match status" value="1"/>
</dbReference>
<dbReference type="PANTHER" id="PTHR44757">
    <property type="entry name" value="DIGUANYLATE CYCLASE DGCP"/>
    <property type="match status" value="1"/>
</dbReference>
<dbReference type="Pfam" id="PF00990">
    <property type="entry name" value="GGDEF"/>
    <property type="match status" value="1"/>
</dbReference>
<evidence type="ECO:0000313" key="3">
    <source>
        <dbReference type="EMBL" id="MFC5465409.1"/>
    </source>
</evidence>
<dbReference type="InterPro" id="IPR001633">
    <property type="entry name" value="EAL_dom"/>
</dbReference>
<proteinExistence type="predicted"/>
<dbReference type="InterPro" id="IPR000160">
    <property type="entry name" value="GGDEF_dom"/>
</dbReference>
<dbReference type="PROSITE" id="PS50887">
    <property type="entry name" value="GGDEF"/>
    <property type="match status" value="1"/>
</dbReference>
<dbReference type="NCBIfam" id="TIGR00254">
    <property type="entry name" value="GGDEF"/>
    <property type="match status" value="1"/>
</dbReference>
<name>A0ABW0LHJ8_9BACI</name>
<reference evidence="4" key="1">
    <citation type="journal article" date="2019" name="Int. J. Syst. Evol. Microbiol.">
        <title>The Global Catalogue of Microorganisms (GCM) 10K type strain sequencing project: providing services to taxonomists for standard genome sequencing and annotation.</title>
        <authorList>
            <consortium name="The Broad Institute Genomics Platform"/>
            <consortium name="The Broad Institute Genome Sequencing Center for Infectious Disease"/>
            <person name="Wu L."/>
            <person name="Ma J."/>
        </authorList>
    </citation>
    <scope>NUCLEOTIDE SEQUENCE [LARGE SCALE GENOMIC DNA]</scope>
    <source>
        <strain evidence="4">CGMCC 1.12237</strain>
    </source>
</reference>
<accession>A0ABW0LHJ8</accession>
<dbReference type="EMBL" id="JBHSMC010000014">
    <property type="protein sequence ID" value="MFC5465409.1"/>
    <property type="molecule type" value="Genomic_DNA"/>
</dbReference>
<dbReference type="InterPro" id="IPR009875">
    <property type="entry name" value="PilZ_domain"/>
</dbReference>
<dbReference type="Gene3D" id="3.20.20.450">
    <property type="entry name" value="EAL domain"/>
    <property type="match status" value="1"/>
</dbReference>
<gene>
    <name evidence="3" type="ORF">ACFPM4_11675</name>
</gene>
<evidence type="ECO:0000259" key="1">
    <source>
        <dbReference type="PROSITE" id="PS50883"/>
    </source>
</evidence>
<evidence type="ECO:0000259" key="2">
    <source>
        <dbReference type="PROSITE" id="PS50887"/>
    </source>
</evidence>
<dbReference type="Proteomes" id="UP001596147">
    <property type="component" value="Unassembled WGS sequence"/>
</dbReference>
<dbReference type="CDD" id="cd01949">
    <property type="entry name" value="GGDEF"/>
    <property type="match status" value="1"/>
</dbReference>
<dbReference type="CDD" id="cd01948">
    <property type="entry name" value="EAL"/>
    <property type="match status" value="1"/>
</dbReference>
<evidence type="ECO:0000313" key="4">
    <source>
        <dbReference type="Proteomes" id="UP001596147"/>
    </source>
</evidence>
<dbReference type="InterPro" id="IPR052155">
    <property type="entry name" value="Biofilm_reg_signaling"/>
</dbReference>
<dbReference type="Gene3D" id="3.30.70.270">
    <property type="match status" value="1"/>
</dbReference>
<feature type="domain" description="GGDEF" evidence="2">
    <location>
        <begin position="84"/>
        <end position="217"/>
    </location>
</feature>